<dbReference type="PANTHER" id="PTHR43540:SF3">
    <property type="entry name" value="ENTEROBACTIN SYNTHASE COMPONENT B"/>
    <property type="match status" value="1"/>
</dbReference>
<dbReference type="Gene3D" id="3.40.50.850">
    <property type="entry name" value="Isochorismatase-like"/>
    <property type="match status" value="1"/>
</dbReference>
<gene>
    <name evidence="3" type="ORF">IDM40_02530</name>
</gene>
<comment type="caution">
    <text evidence="3">The sequence shown here is derived from an EMBL/GenBank/DDBJ whole genome shotgun (WGS) entry which is preliminary data.</text>
</comment>
<keyword evidence="1" id="KW-0378">Hydrolase</keyword>
<dbReference type="PANTHER" id="PTHR43540">
    <property type="entry name" value="PEROXYUREIDOACRYLATE/UREIDOACRYLATE AMIDOHYDROLASE-RELATED"/>
    <property type="match status" value="1"/>
</dbReference>
<dbReference type="InterPro" id="IPR000868">
    <property type="entry name" value="Isochorismatase-like_dom"/>
</dbReference>
<accession>A0ABR9P193</accession>
<organism evidence="3 4">
    <name type="scientific">Nocardiopsis coralli</name>
    <dbReference type="NCBI Taxonomy" id="2772213"/>
    <lineage>
        <taxon>Bacteria</taxon>
        <taxon>Bacillati</taxon>
        <taxon>Actinomycetota</taxon>
        <taxon>Actinomycetes</taxon>
        <taxon>Streptosporangiales</taxon>
        <taxon>Nocardiopsidaceae</taxon>
        <taxon>Nocardiopsis</taxon>
    </lineage>
</organism>
<dbReference type="Proteomes" id="UP000806528">
    <property type="component" value="Unassembled WGS sequence"/>
</dbReference>
<reference evidence="3 4" key="1">
    <citation type="submission" date="2020-09" db="EMBL/GenBank/DDBJ databases">
        <title>Diversity and distribution of actinomycetes associated with coral in the coast of Hainan.</title>
        <authorList>
            <person name="Li F."/>
        </authorList>
    </citation>
    <scope>NUCLEOTIDE SEQUENCE [LARGE SCALE GENOMIC DNA]</scope>
    <source>
        <strain evidence="3 4">HNM0947</strain>
    </source>
</reference>
<evidence type="ECO:0000313" key="4">
    <source>
        <dbReference type="Proteomes" id="UP000806528"/>
    </source>
</evidence>
<dbReference type="InterPro" id="IPR016291">
    <property type="entry name" value="Isochorismatase"/>
</dbReference>
<dbReference type="InterPro" id="IPR036380">
    <property type="entry name" value="Isochorismatase-like_sf"/>
</dbReference>
<feature type="domain" description="Isochorismatase-like" evidence="2">
    <location>
        <begin position="33"/>
        <end position="206"/>
    </location>
</feature>
<evidence type="ECO:0000259" key="2">
    <source>
        <dbReference type="Pfam" id="PF00857"/>
    </source>
</evidence>
<keyword evidence="4" id="KW-1185">Reference proteome</keyword>
<dbReference type="InterPro" id="IPR050272">
    <property type="entry name" value="Isochorismatase-like_hydrls"/>
</dbReference>
<sequence length="220" mass="23641">MMALPTIDPYPLPTADELPDNRAPWTVDPARAVLLVHDMQRYFLRAYPEGAQPVAGATANIAALLTACRAAGVPVVYTAKPGDMTSEQRGLEVDFWGGGMRAVDEHTEIVPDLAPEQDDLLLTKWRYSAFAQTDLAERMAAQGRDQIVVTGVYAHIGCQLTAADAFMRDIQAFMIADALADFGPDQHRAALRYAAGRCGAVFTTEQALGALRAAPVPAGN</sequence>
<dbReference type="PIRSF" id="PIRSF001111">
    <property type="entry name" value="Isochorismatase"/>
    <property type="match status" value="1"/>
</dbReference>
<dbReference type="Pfam" id="PF00857">
    <property type="entry name" value="Isochorismatase"/>
    <property type="match status" value="1"/>
</dbReference>
<evidence type="ECO:0000313" key="3">
    <source>
        <dbReference type="EMBL" id="MBE2997584.1"/>
    </source>
</evidence>
<protein>
    <submittedName>
        <fullName evidence="3">Isochorismatase family protein</fullName>
    </submittedName>
</protein>
<name>A0ABR9P193_9ACTN</name>
<dbReference type="SUPFAM" id="SSF52499">
    <property type="entry name" value="Isochorismatase-like hydrolases"/>
    <property type="match status" value="1"/>
</dbReference>
<proteinExistence type="predicted"/>
<evidence type="ECO:0000256" key="1">
    <source>
        <dbReference type="ARBA" id="ARBA00022801"/>
    </source>
</evidence>
<dbReference type="EMBL" id="JADBGI010000002">
    <property type="protein sequence ID" value="MBE2997584.1"/>
    <property type="molecule type" value="Genomic_DNA"/>
</dbReference>
<dbReference type="PRINTS" id="PR01398">
    <property type="entry name" value="ISCHRISMTASE"/>
</dbReference>